<organism evidence="2 3">
    <name type="scientific">Leptospira tipperaryensis</name>
    <dbReference type="NCBI Taxonomy" id="2564040"/>
    <lineage>
        <taxon>Bacteria</taxon>
        <taxon>Pseudomonadati</taxon>
        <taxon>Spirochaetota</taxon>
        <taxon>Spirochaetia</taxon>
        <taxon>Leptospirales</taxon>
        <taxon>Leptospiraceae</taxon>
        <taxon>Leptospira</taxon>
    </lineage>
</organism>
<dbReference type="EMBL" id="CP015217">
    <property type="protein sequence ID" value="AOP34745.1"/>
    <property type="molecule type" value="Genomic_DNA"/>
</dbReference>
<name>A0A1D7UYU0_9LEPT</name>
<protein>
    <recommendedName>
        <fullName evidence="1">DNA-binding domain-containing protein</fullName>
    </recommendedName>
</protein>
<evidence type="ECO:0000259" key="1">
    <source>
        <dbReference type="Pfam" id="PF13011"/>
    </source>
</evidence>
<proteinExistence type="predicted"/>
<sequence>MTSLCETFGISRKKGYKWLDRYRKEGPNGLLEKSRTPHSNPNRVGFAENSFSEEAKKSNFFILLNRVLKREAK</sequence>
<dbReference type="Proteomes" id="UP000094197">
    <property type="component" value="Chromosome 1"/>
</dbReference>
<evidence type="ECO:0000313" key="2">
    <source>
        <dbReference type="EMBL" id="AOP34745.1"/>
    </source>
</evidence>
<keyword evidence="3" id="KW-1185">Reference proteome</keyword>
<dbReference type="KEGG" id="laj:A0128_13320"/>
<accession>A0A1D7UYU0</accession>
<feature type="domain" description="DNA-binding" evidence="1">
    <location>
        <begin position="6"/>
        <end position="43"/>
    </location>
</feature>
<dbReference type="InterPro" id="IPR024967">
    <property type="entry name" value="DNA-bd_IS481-type"/>
</dbReference>
<dbReference type="Pfam" id="PF13011">
    <property type="entry name" value="LZ_Tnp_IS481"/>
    <property type="match status" value="1"/>
</dbReference>
<evidence type="ECO:0000313" key="3">
    <source>
        <dbReference type="Proteomes" id="UP000094197"/>
    </source>
</evidence>
<gene>
    <name evidence="2" type="ORF">A0128_13320</name>
</gene>
<dbReference type="AlphaFoldDB" id="A0A1D7UYU0"/>
<reference evidence="2 3" key="1">
    <citation type="submission" date="2016-04" db="EMBL/GenBank/DDBJ databases">
        <title>Complete genome seqeunce of Leptospira alstonii serovar Room22.</title>
        <authorList>
            <person name="Nally J.E."/>
            <person name="Bayles D.O."/>
            <person name="Hurley D."/>
            <person name="Fanning S."/>
            <person name="McMahon B.J."/>
            <person name="Arent Z."/>
        </authorList>
    </citation>
    <scope>NUCLEOTIDE SEQUENCE [LARGE SCALE GENOMIC DNA]</scope>
    <source>
        <strain evidence="2 3">GWTS #1</strain>
    </source>
</reference>